<keyword evidence="3" id="KW-1185">Reference proteome</keyword>
<reference evidence="2 3" key="1">
    <citation type="submission" date="2024-03" db="EMBL/GenBank/DDBJ databases">
        <title>Adaptation during the transition from Ophiocordyceps entomopathogen to insect associate is accompanied by gene loss and intensified selection.</title>
        <authorList>
            <person name="Ward C.M."/>
            <person name="Onetto C.A."/>
            <person name="Borneman A.R."/>
        </authorList>
    </citation>
    <scope>NUCLEOTIDE SEQUENCE [LARGE SCALE GENOMIC DNA]</scope>
    <source>
        <strain evidence="2">AWRI1</strain>
        <tissue evidence="2">Single Adult Female</tissue>
    </source>
</reference>
<dbReference type="Proteomes" id="UP001367676">
    <property type="component" value="Unassembled WGS sequence"/>
</dbReference>
<accession>A0AAN9T3U2</accession>
<evidence type="ECO:0000313" key="3">
    <source>
        <dbReference type="Proteomes" id="UP001367676"/>
    </source>
</evidence>
<sequence>MKADALRPDGSFPNRGTEDNHRSAAQRLVVAYNSTHRHRGRRRTCQNNIFLQMKGERTKNTSSALVNDSKAHRPYANDGMDSSDKGIDMIRYSFVVILLAGWLAAQRRAEHTITGAALYGIPNARRWRRFEEHIRSQYGTKTTPTKVTHVSLYS</sequence>
<organism evidence="2 3">
    <name type="scientific">Parthenolecanium corni</name>
    <dbReference type="NCBI Taxonomy" id="536013"/>
    <lineage>
        <taxon>Eukaryota</taxon>
        <taxon>Metazoa</taxon>
        <taxon>Ecdysozoa</taxon>
        <taxon>Arthropoda</taxon>
        <taxon>Hexapoda</taxon>
        <taxon>Insecta</taxon>
        <taxon>Pterygota</taxon>
        <taxon>Neoptera</taxon>
        <taxon>Paraneoptera</taxon>
        <taxon>Hemiptera</taxon>
        <taxon>Sternorrhyncha</taxon>
        <taxon>Coccoidea</taxon>
        <taxon>Coccidae</taxon>
        <taxon>Parthenolecanium</taxon>
    </lineage>
</organism>
<name>A0AAN9T3U2_9HEMI</name>
<protein>
    <submittedName>
        <fullName evidence="2">Uncharacterized protein</fullName>
    </submittedName>
</protein>
<dbReference type="AlphaFoldDB" id="A0AAN9T3U2"/>
<evidence type="ECO:0000313" key="2">
    <source>
        <dbReference type="EMBL" id="KAK7573407.1"/>
    </source>
</evidence>
<evidence type="ECO:0000256" key="1">
    <source>
        <dbReference type="SAM" id="MobiDB-lite"/>
    </source>
</evidence>
<dbReference type="EMBL" id="JBBCAQ010000037">
    <property type="protein sequence ID" value="KAK7573407.1"/>
    <property type="molecule type" value="Genomic_DNA"/>
</dbReference>
<comment type="caution">
    <text evidence="2">The sequence shown here is derived from an EMBL/GenBank/DDBJ whole genome shotgun (WGS) entry which is preliminary data.</text>
</comment>
<feature type="region of interest" description="Disordered" evidence="1">
    <location>
        <begin position="1"/>
        <end position="24"/>
    </location>
</feature>
<proteinExistence type="predicted"/>
<gene>
    <name evidence="2" type="ORF">V9T40_010598</name>
</gene>